<gene>
    <name evidence="2" type="ORF">CHLRE_01g033516v5</name>
</gene>
<evidence type="ECO:0000313" key="3">
    <source>
        <dbReference type="Proteomes" id="UP000006906"/>
    </source>
</evidence>
<dbReference type="InterPro" id="IPR043132">
    <property type="entry name" value="BCAT-like_C"/>
</dbReference>
<dbReference type="SUPFAM" id="SSF56752">
    <property type="entry name" value="D-aminoacid aminotransferase-like PLP-dependent enzymes"/>
    <property type="match status" value="1"/>
</dbReference>
<feature type="compositionally biased region" description="Low complexity" evidence="1">
    <location>
        <begin position="168"/>
        <end position="178"/>
    </location>
</feature>
<name>A0A2K3E6Z4_CHLRE</name>
<dbReference type="PANTHER" id="PTHR47703:SF2">
    <property type="entry name" value="D-AMINOACID AMINOTRANSFERASE-LIKE PLP-DEPENDENT ENZYMES SUPERFAMILY PROTEIN"/>
    <property type="match status" value="1"/>
</dbReference>
<dbReference type="Proteomes" id="UP000006906">
    <property type="component" value="Chromosome 1"/>
</dbReference>
<feature type="region of interest" description="Disordered" evidence="1">
    <location>
        <begin position="138"/>
        <end position="186"/>
    </location>
</feature>
<dbReference type="InterPro" id="IPR036038">
    <property type="entry name" value="Aminotransferase-like"/>
</dbReference>
<dbReference type="InterPro" id="IPR001544">
    <property type="entry name" value="Aminotrans_IV"/>
</dbReference>
<dbReference type="GO" id="GO:0003824">
    <property type="term" value="F:catalytic activity"/>
    <property type="evidence" value="ECO:0007669"/>
    <property type="project" value="InterPro"/>
</dbReference>
<dbReference type="Pfam" id="PF01063">
    <property type="entry name" value="Aminotran_4"/>
    <property type="match status" value="1"/>
</dbReference>
<feature type="region of interest" description="Disordered" evidence="1">
    <location>
        <begin position="277"/>
        <end position="297"/>
    </location>
</feature>
<dbReference type="Gramene" id="PNW88534">
    <property type="protein sequence ID" value="PNW88534"/>
    <property type="gene ID" value="CHLRE_01g033516v5"/>
</dbReference>
<sequence>MIGKAVIVSDGILETESDLTPQQFLLAHGDGVYTSALLTSEEAVVDWELHKQRLIRGMEVLNQGESRPFEPLLAALKFKGDSLSGFVSGHVTPAAKSALGAFYGAATGNSGGGNGGAAAAAGPQPPRPHAMLVIAVCPHRPPPAPAQAHAHAPTPSAPAEQQPCTGCAATGQTQQPTPSQLPPPSSVPAARVAVYCKAVQPPPYGPGHAAQAAVMGRPRSLAAAKACSWVAERRRLEAAKPPDVAEVLLSDSGGGILEGLVTNFHVVVAAAAGAGTPAASEAPAPPSPPHLAPPAAVQAGAPAGPDFRGLALQVCAPDSGAALPGVAQCRLLQAAAALGLRVELRPPRAAERAAWQEALLTNCIRRVQPLSRVFCPPGNEWGFVPWEWAPPLPPGPQAPAAPGPGPGPGPVTAALREQLLRLEEHTPWQELR</sequence>
<dbReference type="PANTHER" id="PTHR47703">
    <property type="entry name" value="D-AMINOACID AMINOTRANSFERASE-LIKE PLP-DEPENDENT ENZYMES SUPERFAMILY PROTEIN"/>
    <property type="match status" value="1"/>
</dbReference>
<dbReference type="AlphaFoldDB" id="A0A2K3E6Z4"/>
<evidence type="ECO:0000313" key="2">
    <source>
        <dbReference type="EMBL" id="PNW88534.1"/>
    </source>
</evidence>
<feature type="region of interest" description="Disordered" evidence="1">
    <location>
        <begin position="393"/>
        <end position="413"/>
    </location>
</feature>
<feature type="compositionally biased region" description="Pro residues" evidence="1">
    <location>
        <begin position="393"/>
        <end position="409"/>
    </location>
</feature>
<proteinExistence type="predicted"/>
<protein>
    <submittedName>
        <fullName evidence="2">Uncharacterized protein</fullName>
    </submittedName>
</protein>
<dbReference type="RefSeq" id="XP_042928593.1">
    <property type="nucleotide sequence ID" value="XM_043058679.1"/>
</dbReference>
<feature type="compositionally biased region" description="Low complexity" evidence="1">
    <location>
        <begin position="146"/>
        <end position="159"/>
    </location>
</feature>
<dbReference type="KEGG" id="cre:CHLRE_01g033516v5"/>
<dbReference type="GeneID" id="5715425"/>
<organism evidence="2 3">
    <name type="scientific">Chlamydomonas reinhardtii</name>
    <name type="common">Chlamydomonas smithii</name>
    <dbReference type="NCBI Taxonomy" id="3055"/>
    <lineage>
        <taxon>Eukaryota</taxon>
        <taxon>Viridiplantae</taxon>
        <taxon>Chlorophyta</taxon>
        <taxon>core chlorophytes</taxon>
        <taxon>Chlorophyceae</taxon>
        <taxon>CS clade</taxon>
        <taxon>Chlamydomonadales</taxon>
        <taxon>Chlamydomonadaceae</taxon>
        <taxon>Chlamydomonas</taxon>
    </lineage>
</organism>
<dbReference type="Gene3D" id="3.20.10.10">
    <property type="entry name" value="D-amino Acid Aminotransferase, subunit A, domain 2"/>
    <property type="match status" value="1"/>
</dbReference>
<feature type="compositionally biased region" description="Pro residues" evidence="1">
    <location>
        <begin position="283"/>
        <end position="292"/>
    </location>
</feature>
<evidence type="ECO:0000256" key="1">
    <source>
        <dbReference type="SAM" id="MobiDB-lite"/>
    </source>
</evidence>
<accession>A0A2K3E6Z4</accession>
<keyword evidence="3" id="KW-1185">Reference proteome</keyword>
<reference evidence="2 3" key="1">
    <citation type="journal article" date="2007" name="Science">
        <title>The Chlamydomonas genome reveals the evolution of key animal and plant functions.</title>
        <authorList>
            <person name="Merchant S.S."/>
            <person name="Prochnik S.E."/>
            <person name="Vallon O."/>
            <person name="Harris E.H."/>
            <person name="Karpowicz S.J."/>
            <person name="Witman G.B."/>
            <person name="Terry A."/>
            <person name="Salamov A."/>
            <person name="Fritz-Laylin L.K."/>
            <person name="Marechal-Drouard L."/>
            <person name="Marshall W.F."/>
            <person name="Qu L.H."/>
            <person name="Nelson D.R."/>
            <person name="Sanderfoot A.A."/>
            <person name="Spalding M.H."/>
            <person name="Kapitonov V.V."/>
            <person name="Ren Q."/>
            <person name="Ferris P."/>
            <person name="Lindquist E."/>
            <person name="Shapiro H."/>
            <person name="Lucas S.M."/>
            <person name="Grimwood J."/>
            <person name="Schmutz J."/>
            <person name="Cardol P."/>
            <person name="Cerutti H."/>
            <person name="Chanfreau G."/>
            <person name="Chen C.L."/>
            <person name="Cognat V."/>
            <person name="Croft M.T."/>
            <person name="Dent R."/>
            <person name="Dutcher S."/>
            <person name="Fernandez E."/>
            <person name="Fukuzawa H."/>
            <person name="Gonzalez-Ballester D."/>
            <person name="Gonzalez-Halphen D."/>
            <person name="Hallmann A."/>
            <person name="Hanikenne M."/>
            <person name="Hippler M."/>
            <person name="Inwood W."/>
            <person name="Jabbari K."/>
            <person name="Kalanon M."/>
            <person name="Kuras R."/>
            <person name="Lefebvre P.A."/>
            <person name="Lemaire S.D."/>
            <person name="Lobanov A.V."/>
            <person name="Lohr M."/>
            <person name="Manuell A."/>
            <person name="Meier I."/>
            <person name="Mets L."/>
            <person name="Mittag M."/>
            <person name="Mittelmeier T."/>
            <person name="Moroney J.V."/>
            <person name="Moseley J."/>
            <person name="Napoli C."/>
            <person name="Nedelcu A.M."/>
            <person name="Niyogi K."/>
            <person name="Novoselov S.V."/>
            <person name="Paulsen I.T."/>
            <person name="Pazour G."/>
            <person name="Purton S."/>
            <person name="Ral J.P."/>
            <person name="Riano-Pachon D.M."/>
            <person name="Riekhof W."/>
            <person name="Rymarquis L."/>
            <person name="Schroda M."/>
            <person name="Stern D."/>
            <person name="Umen J."/>
            <person name="Willows R."/>
            <person name="Wilson N."/>
            <person name="Zimmer S.L."/>
            <person name="Allmer J."/>
            <person name="Balk J."/>
            <person name="Bisova K."/>
            <person name="Chen C.J."/>
            <person name="Elias M."/>
            <person name="Gendler K."/>
            <person name="Hauser C."/>
            <person name="Lamb M.R."/>
            <person name="Ledford H."/>
            <person name="Long J.C."/>
            <person name="Minagawa J."/>
            <person name="Page M.D."/>
            <person name="Pan J."/>
            <person name="Pootakham W."/>
            <person name="Roje S."/>
            <person name="Rose A."/>
            <person name="Stahlberg E."/>
            <person name="Terauchi A.M."/>
            <person name="Yang P."/>
            <person name="Ball S."/>
            <person name="Bowler C."/>
            <person name="Dieckmann C.L."/>
            <person name="Gladyshev V.N."/>
            <person name="Green P."/>
            <person name="Jorgensen R."/>
            <person name="Mayfield S."/>
            <person name="Mueller-Roeber B."/>
            <person name="Rajamani S."/>
            <person name="Sayre R.T."/>
            <person name="Brokstein P."/>
            <person name="Dubchak I."/>
            <person name="Goodstein D."/>
            <person name="Hornick L."/>
            <person name="Huang Y.W."/>
            <person name="Jhaveri J."/>
            <person name="Luo Y."/>
            <person name="Martinez D."/>
            <person name="Ngau W.C."/>
            <person name="Otillar B."/>
            <person name="Poliakov A."/>
            <person name="Porter A."/>
            <person name="Szajkowski L."/>
            <person name="Werner G."/>
            <person name="Zhou K."/>
            <person name="Grigoriev I.V."/>
            <person name="Rokhsar D.S."/>
            <person name="Grossman A.R."/>
        </authorList>
    </citation>
    <scope>NUCLEOTIDE SEQUENCE [LARGE SCALE GENOMIC DNA]</scope>
    <source>
        <strain evidence="3">CC-503</strain>
    </source>
</reference>
<dbReference type="ExpressionAtlas" id="A0A2K3E6Z4">
    <property type="expression patterns" value="baseline and differential"/>
</dbReference>
<dbReference type="InParanoid" id="A0A2K3E6Z4"/>
<dbReference type="OrthoDB" id="59470at2759"/>
<dbReference type="EMBL" id="CM008962">
    <property type="protein sequence ID" value="PNW88534.1"/>
    <property type="molecule type" value="Genomic_DNA"/>
</dbReference>